<comment type="caution">
    <text evidence="3">The sequence shown here is derived from an EMBL/GenBank/DDBJ whole genome shotgun (WGS) entry which is preliminary data.</text>
</comment>
<dbReference type="Pfam" id="PF05130">
    <property type="entry name" value="FlgN"/>
    <property type="match status" value="1"/>
</dbReference>
<evidence type="ECO:0000256" key="2">
    <source>
        <dbReference type="SAM" id="MobiDB-lite"/>
    </source>
</evidence>
<sequence length="150" mass="17683">MEDTIQFLTEYTEFFEEIERKQAEKLGMLLTRELNKVESALLMEESMEKQIKNMEEKRQEHFTSQGLVGKRLKELVEESSGEERETLRQLQRRLEDAIGNIRYYNSKSNELAKEELFRLRGDNLLQDNPSGIYSPQSLPPRKGQKLEKKA</sequence>
<accession>G5IMD3</accession>
<name>G5IMD3_9FIRM</name>
<evidence type="ECO:0000256" key="1">
    <source>
        <dbReference type="SAM" id="Coils"/>
    </source>
</evidence>
<protein>
    <recommendedName>
        <fullName evidence="5">FlgN protein</fullName>
    </recommendedName>
</protein>
<dbReference type="OrthoDB" id="1955083at2"/>
<dbReference type="EMBL" id="ADLN01000120">
    <property type="protein sequence ID" value="EHI57552.1"/>
    <property type="molecule type" value="Genomic_DNA"/>
</dbReference>
<dbReference type="PATRIC" id="fig|742737.3.peg.4649"/>
<dbReference type="GO" id="GO:0044780">
    <property type="term" value="P:bacterial-type flagellum assembly"/>
    <property type="evidence" value="ECO:0007669"/>
    <property type="project" value="InterPro"/>
</dbReference>
<dbReference type="AlphaFoldDB" id="G5IMD3"/>
<proteinExistence type="predicted"/>
<keyword evidence="1" id="KW-0175">Coiled coil</keyword>
<dbReference type="HOGENOM" id="CLU_1756351_0_0_9"/>
<evidence type="ECO:0008006" key="5">
    <source>
        <dbReference type="Google" id="ProtNLM"/>
    </source>
</evidence>
<evidence type="ECO:0000313" key="3">
    <source>
        <dbReference type="EMBL" id="EHI57552.1"/>
    </source>
</evidence>
<dbReference type="RefSeq" id="WP_006782649.1">
    <property type="nucleotide sequence ID" value="NZ_CP040506.1"/>
</dbReference>
<feature type="coiled-coil region" evidence="1">
    <location>
        <begin position="37"/>
        <end position="107"/>
    </location>
</feature>
<organism evidence="3 4">
    <name type="scientific">Hungatella hathewayi WAL-18680</name>
    <dbReference type="NCBI Taxonomy" id="742737"/>
    <lineage>
        <taxon>Bacteria</taxon>
        <taxon>Bacillati</taxon>
        <taxon>Bacillota</taxon>
        <taxon>Clostridia</taxon>
        <taxon>Lachnospirales</taxon>
        <taxon>Lachnospiraceae</taxon>
        <taxon>Hungatella</taxon>
    </lineage>
</organism>
<feature type="region of interest" description="Disordered" evidence="2">
    <location>
        <begin position="127"/>
        <end position="150"/>
    </location>
</feature>
<keyword evidence="4" id="KW-1185">Reference proteome</keyword>
<gene>
    <name evidence="3" type="ORF">HMPREF9473_04661</name>
</gene>
<dbReference type="Proteomes" id="UP000005384">
    <property type="component" value="Unassembled WGS sequence"/>
</dbReference>
<evidence type="ECO:0000313" key="4">
    <source>
        <dbReference type="Proteomes" id="UP000005384"/>
    </source>
</evidence>
<dbReference type="InterPro" id="IPR007809">
    <property type="entry name" value="FlgN-like"/>
</dbReference>
<feature type="compositionally biased region" description="Polar residues" evidence="2">
    <location>
        <begin position="127"/>
        <end position="136"/>
    </location>
</feature>
<reference evidence="3 4" key="1">
    <citation type="submission" date="2011-08" db="EMBL/GenBank/DDBJ databases">
        <title>The Genome Sequence of Clostridium hathewayi WAL-18680.</title>
        <authorList>
            <consortium name="The Broad Institute Genome Sequencing Platform"/>
            <person name="Earl A."/>
            <person name="Ward D."/>
            <person name="Feldgarden M."/>
            <person name="Gevers D."/>
            <person name="Finegold S.M."/>
            <person name="Summanen P.H."/>
            <person name="Molitoris D.R."/>
            <person name="Song M."/>
            <person name="Daigneault M."/>
            <person name="Allen-Vercoe E."/>
            <person name="Young S.K."/>
            <person name="Zeng Q."/>
            <person name="Gargeya S."/>
            <person name="Fitzgerald M."/>
            <person name="Haas B."/>
            <person name="Abouelleil A."/>
            <person name="Alvarado L."/>
            <person name="Arachchi H.M."/>
            <person name="Berlin A."/>
            <person name="Brown A."/>
            <person name="Chapman S.B."/>
            <person name="Chen Z."/>
            <person name="Dunbar C."/>
            <person name="Freedman E."/>
            <person name="Gearin G."/>
            <person name="Gellesch M."/>
            <person name="Goldberg J."/>
            <person name="Griggs A."/>
            <person name="Gujja S."/>
            <person name="Heiman D."/>
            <person name="Howarth C."/>
            <person name="Larson L."/>
            <person name="Lui A."/>
            <person name="MacDonald P.J.P."/>
            <person name="Montmayeur A."/>
            <person name="Murphy C."/>
            <person name="Neiman D."/>
            <person name="Pearson M."/>
            <person name="Priest M."/>
            <person name="Roberts A."/>
            <person name="Saif S."/>
            <person name="Shea T."/>
            <person name="Shenoy N."/>
            <person name="Sisk P."/>
            <person name="Stolte C."/>
            <person name="Sykes S."/>
            <person name="Wortman J."/>
            <person name="Nusbaum C."/>
            <person name="Birren B."/>
        </authorList>
    </citation>
    <scope>NUCLEOTIDE SEQUENCE [LARGE SCALE GENOMIC DNA]</scope>
    <source>
        <strain evidence="3 4">WAL-18680</strain>
    </source>
</reference>